<sequence length="495" mass="55774">MVSLTQSTKMLTVVRGGLHTAIRSHVYYFRADSSTPASLLPREVVADGTIGVTMVGSMTPLQKTATYRRYDGRVPRLKAWYGSNNDLFGTVHVRREFFRERGGLCANPMRRSSSIISDFDKPFWVHAFVELLPFGRGGLDERRKIDIGVEEYIRYCLRLSSRRRATHHAFTLVAFDVLARHHAMQAIYLRARLSPSSVATSAAVRREELLEHLKQREDRLRNIASNRTVGAAPRSGESIRNLYSFITTGMRAHYGSNEERSRARSDLLSMQLAYGQPSIFFTVSPSSSSAYRVAAFAGSMEASRLDPMRQVADESLYLSKAKLGVVAASNPMACARYYDAVISIFVDLMLNYDQSKQLPRAGMGIFGVTKAFYVSMESQNSTGDVHGHMLIWIDGMPTTTTEYYEMLEMDSFRERIGMYVSSIARSSFPLNLASCPRCRLPGLTALLFQKKALLEDMKGVQQRFVFFVPRNLVPPTLLRWRSTGRPIFWPCPAIA</sequence>
<evidence type="ECO:0000313" key="2">
    <source>
        <dbReference type="EMBL" id="KAG6972752.1"/>
    </source>
</evidence>
<dbReference type="AlphaFoldDB" id="A0A8J5MHE4"/>
<dbReference type="EMBL" id="JAENGY010000126">
    <property type="protein sequence ID" value="KAG6972752.1"/>
    <property type="molecule type" value="Genomic_DNA"/>
</dbReference>
<proteinExistence type="predicted"/>
<accession>A0A8J5MHE4</accession>
<dbReference type="Pfam" id="PF14214">
    <property type="entry name" value="Helitron_like_N"/>
    <property type="match status" value="1"/>
</dbReference>
<feature type="domain" description="Helitron helicase-like" evidence="1">
    <location>
        <begin position="152"/>
        <end position="391"/>
    </location>
</feature>
<keyword evidence="3" id="KW-1185">Reference proteome</keyword>
<name>A0A8J5MHE4_9STRA</name>
<comment type="caution">
    <text evidence="2">The sequence shown here is derived from an EMBL/GenBank/DDBJ whole genome shotgun (WGS) entry which is preliminary data.</text>
</comment>
<evidence type="ECO:0000259" key="1">
    <source>
        <dbReference type="Pfam" id="PF14214"/>
    </source>
</evidence>
<reference evidence="2" key="1">
    <citation type="submission" date="2021-01" db="EMBL/GenBank/DDBJ databases">
        <title>Phytophthora aleatoria, a newly-described species from Pinus radiata is distinct from Phytophthora cactorum isolates based on comparative genomics.</title>
        <authorList>
            <person name="Mcdougal R."/>
            <person name="Panda P."/>
            <person name="Williams N."/>
            <person name="Studholme D.J."/>
        </authorList>
    </citation>
    <scope>NUCLEOTIDE SEQUENCE</scope>
    <source>
        <strain evidence="2">NZFS 4037</strain>
    </source>
</reference>
<organism evidence="2 3">
    <name type="scientific">Phytophthora aleatoria</name>
    <dbReference type="NCBI Taxonomy" id="2496075"/>
    <lineage>
        <taxon>Eukaryota</taxon>
        <taxon>Sar</taxon>
        <taxon>Stramenopiles</taxon>
        <taxon>Oomycota</taxon>
        <taxon>Peronosporomycetes</taxon>
        <taxon>Peronosporales</taxon>
        <taxon>Peronosporaceae</taxon>
        <taxon>Phytophthora</taxon>
    </lineage>
</organism>
<dbReference type="Proteomes" id="UP000709295">
    <property type="component" value="Unassembled WGS sequence"/>
</dbReference>
<protein>
    <recommendedName>
        <fullName evidence="1">Helitron helicase-like domain-containing protein</fullName>
    </recommendedName>
</protein>
<evidence type="ECO:0000313" key="3">
    <source>
        <dbReference type="Proteomes" id="UP000709295"/>
    </source>
</evidence>
<gene>
    <name evidence="2" type="ORF">JG688_00003863</name>
</gene>
<dbReference type="InterPro" id="IPR025476">
    <property type="entry name" value="Helitron_helicase-like"/>
</dbReference>